<dbReference type="InterPro" id="IPR000196">
    <property type="entry name" value="Ribosomal_eL19_dom"/>
</dbReference>
<evidence type="ECO:0000256" key="2">
    <source>
        <dbReference type="ARBA" id="ARBA00022980"/>
    </source>
</evidence>
<keyword evidence="2 4" id="KW-0689">Ribosomal protein</keyword>
<dbReference type="SUPFAM" id="SSF48140">
    <property type="entry name" value="Ribosomal protein L19 (L19e)"/>
    <property type="match status" value="1"/>
</dbReference>
<reference evidence="7 8" key="1">
    <citation type="submission" date="2023-09" db="EMBL/GenBank/DDBJ databases">
        <authorList>
            <person name="Golyshina O.V."/>
            <person name="Lunev E.A."/>
            <person name="Bargiela R."/>
            <person name="Gaines M.C."/>
            <person name="Daum B."/>
            <person name="Bale N.J."/>
            <person name="Koenen M."/>
            <person name="Sinninghe Damst J.S."/>
            <person name="Yakimov M."/>
            <person name="Golyshin P.N."/>
        </authorList>
    </citation>
    <scope>NUCLEOTIDE SEQUENCE [LARGE SCALE GENOMIC DNA]</scope>
    <source>
        <strain evidence="7 8">M1</strain>
    </source>
</reference>
<dbReference type="InterPro" id="IPR015972">
    <property type="entry name" value="Ribosomal_eL19_dom1"/>
</dbReference>
<dbReference type="GO" id="GO:0070180">
    <property type="term" value="F:large ribosomal subunit rRNA binding"/>
    <property type="evidence" value="ECO:0007669"/>
    <property type="project" value="UniProtKB-UniRule"/>
</dbReference>
<dbReference type="AlphaFoldDB" id="A0AAX4NHX3"/>
<evidence type="ECO:0000256" key="4">
    <source>
        <dbReference type="HAMAP-Rule" id="MF_01475"/>
    </source>
</evidence>
<dbReference type="NCBIfam" id="NF006343">
    <property type="entry name" value="PRK08570.1"/>
    <property type="match status" value="1"/>
</dbReference>
<dbReference type="PANTHER" id="PTHR10722">
    <property type="entry name" value="60S RIBOSOMAL PROTEIN L19"/>
    <property type="match status" value="1"/>
</dbReference>
<dbReference type="Gene3D" id="1.10.1650.10">
    <property type="match status" value="1"/>
</dbReference>
<dbReference type="GO" id="GO:0022625">
    <property type="term" value="C:cytosolic large ribosomal subunit"/>
    <property type="evidence" value="ECO:0007669"/>
    <property type="project" value="InterPro"/>
</dbReference>
<dbReference type="GeneID" id="95967997"/>
<keyword evidence="4" id="KW-0699">rRNA-binding</keyword>
<evidence type="ECO:0000259" key="6">
    <source>
        <dbReference type="SMART" id="SM01416"/>
    </source>
</evidence>
<dbReference type="InterPro" id="IPR039547">
    <property type="entry name" value="Ribosomal_eL19"/>
</dbReference>
<sequence length="151" mass="17712">MKMKTAKRVAADHFKSGISRVWIDTNSIEDILDAASRSDIRTLIDRKVIQLKQKKGNSNSRLKKRIQQLGKERRRGEGSIRGTKYARFPRKDRWVKTIRALRDELRKLKVEKNLDSKTYRKFYREIKGGSIKSRAQLRSHVNSKMEKVGNQ</sequence>
<dbReference type="InterPro" id="IPR057259">
    <property type="entry name" value="Ribosomal_L19e"/>
</dbReference>
<dbReference type="RefSeq" id="WP_393971013.1">
    <property type="nucleotide sequence ID" value="NZ_CP133772.1"/>
</dbReference>
<keyword evidence="8" id="KW-1185">Reference proteome</keyword>
<protein>
    <recommendedName>
        <fullName evidence="4">Large ribosomal subunit protein eL19</fullName>
    </recommendedName>
</protein>
<dbReference type="HAMAP" id="MF_01475">
    <property type="entry name" value="Ribosomal_eL19"/>
    <property type="match status" value="1"/>
</dbReference>
<feature type="region of interest" description="Disordered" evidence="5">
    <location>
        <begin position="55"/>
        <end position="82"/>
    </location>
</feature>
<comment type="similarity">
    <text evidence="1 4">Belongs to the eukaryotic ribosomal protein eL19 family.</text>
</comment>
<name>A0AAX4NHX3_9ARCH</name>
<comment type="function">
    <text evidence="4">Binds to the 23S rRNA.</text>
</comment>
<keyword evidence="4" id="KW-0694">RNA-binding</keyword>
<keyword evidence="3 4" id="KW-0687">Ribonucleoprotein</keyword>
<dbReference type="KEGG" id="omr:OXIME_001260"/>
<dbReference type="EMBL" id="CP133772">
    <property type="protein sequence ID" value="WYY00679.1"/>
    <property type="molecule type" value="Genomic_DNA"/>
</dbReference>
<dbReference type="GO" id="GO:0006412">
    <property type="term" value="P:translation"/>
    <property type="evidence" value="ECO:0007669"/>
    <property type="project" value="UniProtKB-UniRule"/>
</dbReference>
<evidence type="ECO:0000313" key="7">
    <source>
        <dbReference type="EMBL" id="WYY00679.1"/>
    </source>
</evidence>
<evidence type="ECO:0000313" key="8">
    <source>
        <dbReference type="Proteomes" id="UP001451606"/>
    </source>
</evidence>
<evidence type="ECO:0000256" key="1">
    <source>
        <dbReference type="ARBA" id="ARBA00011082"/>
    </source>
</evidence>
<comment type="subunit">
    <text evidence="4">Part of the 50S ribosomal subunit.</text>
</comment>
<dbReference type="GO" id="GO:0003735">
    <property type="term" value="F:structural constituent of ribosome"/>
    <property type="evidence" value="ECO:0007669"/>
    <property type="project" value="InterPro"/>
</dbReference>
<dbReference type="Pfam" id="PF25476">
    <property type="entry name" value="Ribosomal_L19e_C"/>
    <property type="match status" value="1"/>
</dbReference>
<dbReference type="InterPro" id="IPR035970">
    <property type="entry name" value="60S_ribosomal_eL19_sf"/>
</dbReference>
<accession>A0AAX4NHX3</accession>
<feature type="domain" description="Large ribosomal subunit protein eL19" evidence="6">
    <location>
        <begin position="2"/>
        <end position="145"/>
    </location>
</feature>
<evidence type="ECO:0000256" key="3">
    <source>
        <dbReference type="ARBA" id="ARBA00023274"/>
    </source>
</evidence>
<evidence type="ECO:0000256" key="5">
    <source>
        <dbReference type="SAM" id="MobiDB-lite"/>
    </source>
</evidence>
<organism evidence="7 8">
    <name type="scientific">Oxyplasma meridianum</name>
    <dbReference type="NCBI Taxonomy" id="3073602"/>
    <lineage>
        <taxon>Archaea</taxon>
        <taxon>Methanobacteriati</taxon>
        <taxon>Thermoplasmatota</taxon>
        <taxon>Thermoplasmata</taxon>
        <taxon>Thermoplasmatales</taxon>
        <taxon>Thermoplasmataceae</taxon>
        <taxon>Oxyplasma</taxon>
    </lineage>
</organism>
<gene>
    <name evidence="4" type="primary">rpl19e</name>
    <name evidence="7" type="ORF">OXIME_001260</name>
</gene>
<proteinExistence type="inferred from homology"/>
<dbReference type="InterPro" id="IPR057260">
    <property type="entry name" value="Ribosomal_L19e_C"/>
</dbReference>
<dbReference type="SMART" id="SM01416">
    <property type="entry name" value="Ribosomal_L19e"/>
    <property type="match status" value="1"/>
</dbReference>
<dbReference type="Gene3D" id="1.10.1200.240">
    <property type="match status" value="1"/>
</dbReference>
<dbReference type="Pfam" id="PF01280">
    <property type="entry name" value="Ribosomal_L19e"/>
    <property type="match status" value="1"/>
</dbReference>
<dbReference type="Proteomes" id="UP001451606">
    <property type="component" value="Chromosome"/>
</dbReference>